<evidence type="ECO:0000256" key="3">
    <source>
        <dbReference type="ARBA" id="ARBA00023027"/>
    </source>
</evidence>
<dbReference type="NCBIfam" id="NF003251">
    <property type="entry name" value="PRK04207.1"/>
    <property type="match status" value="1"/>
</dbReference>
<dbReference type="InterPro" id="IPR020831">
    <property type="entry name" value="GlycerAld/Erythrose_P_DH"/>
</dbReference>
<dbReference type="Pfam" id="PF02800">
    <property type="entry name" value="Gp_dh_C"/>
    <property type="match status" value="1"/>
</dbReference>
<keyword evidence="6" id="KW-1185">Reference proteome</keyword>
<accession>A0ABU4JSS8</accession>
<organism evidence="5 6">
    <name type="scientific">Clostridium tanneri</name>
    <dbReference type="NCBI Taxonomy" id="3037988"/>
    <lineage>
        <taxon>Bacteria</taxon>
        <taxon>Bacillati</taxon>
        <taxon>Bacillota</taxon>
        <taxon>Clostridia</taxon>
        <taxon>Eubacteriales</taxon>
        <taxon>Clostridiaceae</taxon>
        <taxon>Clostridium</taxon>
    </lineage>
</organism>
<dbReference type="CDD" id="cd02278">
    <property type="entry name" value="GAPDH_II_N"/>
    <property type="match status" value="1"/>
</dbReference>
<keyword evidence="1" id="KW-0521">NADP</keyword>
<evidence type="ECO:0000313" key="5">
    <source>
        <dbReference type="EMBL" id="MDW8801212.1"/>
    </source>
</evidence>
<dbReference type="Gene3D" id="3.30.360.10">
    <property type="entry name" value="Dihydrodipicolinate Reductase, domain 2"/>
    <property type="match status" value="1"/>
</dbReference>
<dbReference type="InterPro" id="IPR020829">
    <property type="entry name" value="GlycerAld_3-P_DH_cat"/>
</dbReference>
<dbReference type="SUPFAM" id="SSF55347">
    <property type="entry name" value="Glyceraldehyde-3-phosphate dehydrogenase-like, C-terminal domain"/>
    <property type="match status" value="1"/>
</dbReference>
<proteinExistence type="inferred from homology"/>
<evidence type="ECO:0000256" key="2">
    <source>
        <dbReference type="ARBA" id="ARBA00023002"/>
    </source>
</evidence>
<name>A0ABU4JSS8_9CLOT</name>
<dbReference type="InterPro" id="IPR036291">
    <property type="entry name" value="NAD(P)-bd_dom_sf"/>
</dbReference>
<dbReference type="NCBIfam" id="TIGR01546">
    <property type="entry name" value="GAPDH-II_archae"/>
    <property type="match status" value="1"/>
</dbReference>
<dbReference type="InterPro" id="IPR006436">
    <property type="entry name" value="Glyceraldehyde-3-P_DH_2_arc"/>
</dbReference>
<dbReference type="Proteomes" id="UP001281656">
    <property type="component" value="Unassembled WGS sequence"/>
</dbReference>
<keyword evidence="3" id="KW-0520">NAD</keyword>
<reference evidence="5 6" key="1">
    <citation type="submission" date="2023-04" db="EMBL/GenBank/DDBJ databases">
        <title>Clostridium tannerae sp. nov., isolated from the fecal material of an alpaca.</title>
        <authorList>
            <person name="Miller S."/>
            <person name="Hendry M."/>
            <person name="King J."/>
            <person name="Sankaranarayanan K."/>
            <person name="Lawson P.A."/>
        </authorList>
    </citation>
    <scope>NUCLEOTIDE SEQUENCE [LARGE SCALE GENOMIC DNA]</scope>
    <source>
        <strain evidence="5 6">A1-XYC3</strain>
    </source>
</reference>
<dbReference type="GO" id="GO:0043891">
    <property type="term" value="F:glyceraldehyde-3-phosphate dehydrogenase [NAD(P)+] (phosphorylating) activity"/>
    <property type="evidence" value="ECO:0007669"/>
    <property type="project" value="UniProtKB-EC"/>
</dbReference>
<dbReference type="HAMAP" id="MF_00559">
    <property type="entry name" value="G3P_dehdrog_arch"/>
    <property type="match status" value="1"/>
</dbReference>
<keyword evidence="2 5" id="KW-0560">Oxidoreductase</keyword>
<feature type="domain" description="Glyceraldehyde 3-phosphate dehydrogenase NAD(P) binding" evidence="4">
    <location>
        <begin position="2"/>
        <end position="142"/>
    </location>
</feature>
<protein>
    <submittedName>
        <fullName evidence="5">Type II glyceraldehyde-3-phosphate dehydrogenase</fullName>
        <ecNumber evidence="5">1.2.1.59</ecNumber>
    </submittedName>
</protein>
<dbReference type="EMBL" id="JARUJP010000008">
    <property type="protein sequence ID" value="MDW8801212.1"/>
    <property type="molecule type" value="Genomic_DNA"/>
</dbReference>
<dbReference type="Gene3D" id="3.40.50.720">
    <property type="entry name" value="NAD(P)-binding Rossmann-like Domain"/>
    <property type="match status" value="1"/>
</dbReference>
<dbReference type="Pfam" id="PF01113">
    <property type="entry name" value="DapB_N"/>
    <property type="match status" value="1"/>
</dbReference>
<evidence type="ECO:0000259" key="4">
    <source>
        <dbReference type="SMART" id="SM00846"/>
    </source>
</evidence>
<dbReference type="InterPro" id="IPR000846">
    <property type="entry name" value="DapB_N"/>
</dbReference>
<dbReference type="SMART" id="SM00846">
    <property type="entry name" value="Gp_dh_N"/>
    <property type="match status" value="1"/>
</dbReference>
<dbReference type="InterPro" id="IPR020828">
    <property type="entry name" value="GlycerAld_3-P_DH_NAD(P)-bd"/>
</dbReference>
<dbReference type="SUPFAM" id="SSF51735">
    <property type="entry name" value="NAD(P)-binding Rossmann-fold domains"/>
    <property type="match status" value="1"/>
</dbReference>
<dbReference type="EC" id="1.2.1.59" evidence="5"/>
<dbReference type="RefSeq" id="WP_318797871.1">
    <property type="nucleotide sequence ID" value="NZ_JARUJP010000008.1"/>
</dbReference>
<comment type="caution">
    <text evidence="5">The sequence shown here is derived from an EMBL/GenBank/DDBJ whole genome shotgun (WGS) entry which is preliminary data.</text>
</comment>
<gene>
    <name evidence="5" type="ORF">P8V03_08585</name>
</gene>
<dbReference type="PIRSF" id="PIRSF000149">
    <property type="entry name" value="GAP_DH"/>
    <property type="match status" value="1"/>
</dbReference>
<evidence type="ECO:0000256" key="1">
    <source>
        <dbReference type="ARBA" id="ARBA00022857"/>
    </source>
</evidence>
<evidence type="ECO:0000313" key="6">
    <source>
        <dbReference type="Proteomes" id="UP001281656"/>
    </source>
</evidence>
<sequence length="342" mass="37526">MIKVGVAGYGVIGQRLADGVALQRDMELVGVADVSPTLAVRALKEKGMPYNLYNAMAGNEGLFKEAEIPISGTLEDLIQKCDVILDATSAGIGAKNKELYKKYNKKAIFQGGENNDVADVFFHGYANYEKGIGKQFLKLTSCNTTGLIRAVDCIDRKVGVKKVAITIIRRVADPGDYHRGLTNALQVDKAPSHQALDLMTIMPHVDATGILVHTPVTHGHIITVVATPKEDISKEELLDIFSQHPRIRNVRLADGFLGNASLFRYARDLGNPRGDMYEIAVFEESVVKSGKDIMFAINIPQEAVVIPENIDAIRAAMEMQRDRIEAVTETNKYLGLGKWMSK</sequence>
<dbReference type="CDD" id="cd18127">
    <property type="entry name" value="GAPDH_II_C"/>
    <property type="match status" value="1"/>
</dbReference>